<dbReference type="EMBL" id="MK072248">
    <property type="protein sequence ID" value="AYV80751.1"/>
    <property type="molecule type" value="Genomic_DNA"/>
</dbReference>
<feature type="region of interest" description="Disordered" evidence="1">
    <location>
        <begin position="1"/>
        <end position="32"/>
    </location>
</feature>
<proteinExistence type="predicted"/>
<evidence type="ECO:0000256" key="1">
    <source>
        <dbReference type="SAM" id="MobiDB-lite"/>
    </source>
</evidence>
<organism evidence="2">
    <name type="scientific">Harvfovirus sp</name>
    <dbReference type="NCBI Taxonomy" id="2487768"/>
    <lineage>
        <taxon>Viruses</taxon>
        <taxon>Varidnaviria</taxon>
        <taxon>Bamfordvirae</taxon>
        <taxon>Nucleocytoviricota</taxon>
        <taxon>Megaviricetes</taxon>
        <taxon>Imitervirales</taxon>
        <taxon>Mimiviridae</taxon>
        <taxon>Klosneuvirinae</taxon>
    </lineage>
</organism>
<accession>A0A3G5A3I4</accession>
<sequence length="199" mass="21974">MAASGTSSTVQRPSAATSPDAKDKNLPPAPPESLTLSLGDWSIPRLLLTSSSQATILKSDIHLIPTFIRTNFSELMKMPEINSEHLLDLYSFAISYLVWFADVVPLHEPTLKILAAKNMKVDIVTQYPSRLPTFTDYKHPRPIVTIPEGVPLGTHIHTLTPRLNGGKIFILHTENEALAGFTSPTAYASNRVVRFKYLP</sequence>
<reference evidence="2" key="1">
    <citation type="submission" date="2018-10" db="EMBL/GenBank/DDBJ databases">
        <title>Hidden diversity of soil giant viruses.</title>
        <authorList>
            <person name="Schulz F."/>
            <person name="Alteio L."/>
            <person name="Goudeau D."/>
            <person name="Ryan E.M."/>
            <person name="Malmstrom R.R."/>
            <person name="Blanchard J."/>
            <person name="Woyke T."/>
        </authorList>
    </citation>
    <scope>NUCLEOTIDE SEQUENCE</scope>
    <source>
        <strain evidence="2">HAV1</strain>
    </source>
</reference>
<gene>
    <name evidence="2" type="ORF">Harvfovirus6_1</name>
</gene>
<protein>
    <submittedName>
        <fullName evidence="2">Uncharacterized protein</fullName>
    </submittedName>
</protein>
<feature type="compositionally biased region" description="Polar residues" evidence="1">
    <location>
        <begin position="1"/>
        <end position="17"/>
    </location>
</feature>
<name>A0A3G5A3I4_9VIRU</name>
<evidence type="ECO:0000313" key="2">
    <source>
        <dbReference type="EMBL" id="AYV80751.1"/>
    </source>
</evidence>